<dbReference type="InterPro" id="IPR018060">
    <property type="entry name" value="HTH_AraC"/>
</dbReference>
<feature type="domain" description="HTH araC/xylS-type" evidence="9">
    <location>
        <begin position="419"/>
        <end position="517"/>
    </location>
</feature>
<dbReference type="InterPro" id="IPR051552">
    <property type="entry name" value="HptR"/>
</dbReference>
<evidence type="ECO:0000313" key="11">
    <source>
        <dbReference type="EMBL" id="MFD2414135.1"/>
    </source>
</evidence>
<dbReference type="CDD" id="cd17536">
    <property type="entry name" value="REC_YesN-like"/>
    <property type="match status" value="1"/>
</dbReference>
<evidence type="ECO:0000259" key="9">
    <source>
        <dbReference type="PROSITE" id="PS01124"/>
    </source>
</evidence>
<dbReference type="SUPFAM" id="SSF52172">
    <property type="entry name" value="CheY-like"/>
    <property type="match status" value="1"/>
</dbReference>
<dbReference type="PANTHER" id="PTHR42713:SF3">
    <property type="entry name" value="TRANSCRIPTIONAL REGULATORY PROTEIN HPTR"/>
    <property type="match status" value="1"/>
</dbReference>
<dbReference type="RefSeq" id="WP_209994119.1">
    <property type="nucleotide sequence ID" value="NZ_JBHSVQ010000001.1"/>
</dbReference>
<dbReference type="Gene3D" id="3.40.50.2300">
    <property type="match status" value="1"/>
</dbReference>
<organism evidence="11 12">
    <name type="scientific">Paenibacillus rhizoplanae</name>
    <dbReference type="NCBI Taxonomy" id="1917181"/>
    <lineage>
        <taxon>Bacteria</taxon>
        <taxon>Bacillati</taxon>
        <taxon>Bacillota</taxon>
        <taxon>Bacilli</taxon>
        <taxon>Bacillales</taxon>
        <taxon>Paenibacillaceae</taxon>
        <taxon>Paenibacillus</taxon>
    </lineage>
</organism>
<evidence type="ECO:0000256" key="4">
    <source>
        <dbReference type="ARBA" id="ARBA00023012"/>
    </source>
</evidence>
<dbReference type="InterPro" id="IPR001789">
    <property type="entry name" value="Sig_transdc_resp-reg_receiver"/>
</dbReference>
<keyword evidence="6" id="KW-0238">DNA-binding</keyword>
<dbReference type="Gene3D" id="1.10.10.60">
    <property type="entry name" value="Homeodomain-like"/>
    <property type="match status" value="2"/>
</dbReference>
<dbReference type="Pfam" id="PF12833">
    <property type="entry name" value="HTH_18"/>
    <property type="match status" value="1"/>
</dbReference>
<evidence type="ECO:0000259" key="10">
    <source>
        <dbReference type="PROSITE" id="PS50110"/>
    </source>
</evidence>
<dbReference type="InterPro" id="IPR009057">
    <property type="entry name" value="Homeodomain-like_sf"/>
</dbReference>
<feature type="modified residue" description="4-aspartylphosphate" evidence="8">
    <location>
        <position position="56"/>
    </location>
</feature>
<evidence type="ECO:0000256" key="8">
    <source>
        <dbReference type="PROSITE-ProRule" id="PRU00169"/>
    </source>
</evidence>
<keyword evidence="2" id="KW-0963">Cytoplasm</keyword>
<protein>
    <submittedName>
        <fullName evidence="11">Response regulator</fullName>
    </submittedName>
</protein>
<proteinExistence type="predicted"/>
<evidence type="ECO:0000256" key="2">
    <source>
        <dbReference type="ARBA" id="ARBA00022490"/>
    </source>
</evidence>
<reference evidence="12" key="1">
    <citation type="journal article" date="2019" name="Int. J. Syst. Evol. Microbiol.">
        <title>The Global Catalogue of Microorganisms (GCM) 10K type strain sequencing project: providing services to taxonomists for standard genome sequencing and annotation.</title>
        <authorList>
            <consortium name="The Broad Institute Genomics Platform"/>
            <consortium name="The Broad Institute Genome Sequencing Center for Infectious Disease"/>
            <person name="Wu L."/>
            <person name="Ma J."/>
        </authorList>
    </citation>
    <scope>NUCLEOTIDE SEQUENCE [LARGE SCALE GENOMIC DNA]</scope>
    <source>
        <strain evidence="12">CCM 8725</strain>
    </source>
</reference>
<keyword evidence="7" id="KW-0804">Transcription</keyword>
<keyword evidence="3 8" id="KW-0597">Phosphoprotein</keyword>
<dbReference type="SUPFAM" id="SSF46689">
    <property type="entry name" value="Homeodomain-like"/>
    <property type="match status" value="1"/>
</dbReference>
<dbReference type="EMBL" id="JBHUKY010000081">
    <property type="protein sequence ID" value="MFD2414135.1"/>
    <property type="molecule type" value="Genomic_DNA"/>
</dbReference>
<evidence type="ECO:0000256" key="3">
    <source>
        <dbReference type="ARBA" id="ARBA00022553"/>
    </source>
</evidence>
<evidence type="ECO:0000256" key="6">
    <source>
        <dbReference type="ARBA" id="ARBA00023125"/>
    </source>
</evidence>
<keyword evidence="4" id="KW-0902">Two-component regulatory system</keyword>
<feature type="domain" description="Response regulatory" evidence="10">
    <location>
        <begin position="4"/>
        <end position="122"/>
    </location>
</feature>
<dbReference type="PROSITE" id="PS01124">
    <property type="entry name" value="HTH_ARAC_FAMILY_2"/>
    <property type="match status" value="1"/>
</dbReference>
<dbReference type="SMART" id="SM00342">
    <property type="entry name" value="HTH_ARAC"/>
    <property type="match status" value="1"/>
</dbReference>
<evidence type="ECO:0000256" key="5">
    <source>
        <dbReference type="ARBA" id="ARBA00023015"/>
    </source>
</evidence>
<evidence type="ECO:0000256" key="1">
    <source>
        <dbReference type="ARBA" id="ARBA00004496"/>
    </source>
</evidence>
<dbReference type="Proteomes" id="UP001597448">
    <property type="component" value="Unassembled WGS sequence"/>
</dbReference>
<evidence type="ECO:0000256" key="7">
    <source>
        <dbReference type="ARBA" id="ARBA00023163"/>
    </source>
</evidence>
<sequence length="519" mass="58405">MKYKVLLIDDEPSALEGMEMWIDWQELGFELCGTCGNGREGLQMMKQLQPDLVITDIHMPLMNGLEMIGEWRQKGIDSTKFVILSGYSEFEYARTAISYGINHYLLKPVFPEEATEELREIRLELEQEANRRRIHETASGEEAATLIKGLLHGKKGEPELMEWLETLPGFKESASWNICLIRTAPELYTEVRSRTVSLLAGYQAMVTIDLEAGLLGIVYGVITDSLEDDGDAGRIAEALDTLLREYGGGNVHIALGTPEDSLLSIEDSYGRAKETLLHFFYEPEQAGVLAYSGVQDKPFSYHYDHIGLMDALLDCVNLLDADGYREALEAAGRSFREQQVAPEVVRKFVIHLMYRIFALAPGAEAAGEEGGVASGVEVSEIQQAMTPLSGLLSRLLSYGGKAIDLLVREQNYMSHGIVREINQYIGEHYQESLSIQKLAEIFFLHPVYLGQLLIKKNGITFNEQLHRLRIQAAAELLRGSRLKLSEIAERVGYANYGQFLKRFEKELHMGPNEYRHAKF</sequence>
<accession>A0ABW5FGK6</accession>
<name>A0ABW5FGK6_9BACL</name>
<dbReference type="PANTHER" id="PTHR42713">
    <property type="entry name" value="HISTIDINE KINASE-RELATED"/>
    <property type="match status" value="1"/>
</dbReference>
<keyword evidence="5" id="KW-0805">Transcription regulation</keyword>
<dbReference type="InterPro" id="IPR011006">
    <property type="entry name" value="CheY-like_superfamily"/>
</dbReference>
<comment type="caution">
    <text evidence="11">The sequence shown here is derived from an EMBL/GenBank/DDBJ whole genome shotgun (WGS) entry which is preliminary data.</text>
</comment>
<comment type="subcellular location">
    <subcellularLocation>
        <location evidence="1">Cytoplasm</location>
    </subcellularLocation>
</comment>
<dbReference type="SMART" id="SM00448">
    <property type="entry name" value="REC"/>
    <property type="match status" value="1"/>
</dbReference>
<gene>
    <name evidence="11" type="ORF">ACFSX3_30200</name>
</gene>
<keyword evidence="12" id="KW-1185">Reference proteome</keyword>
<evidence type="ECO:0000313" key="12">
    <source>
        <dbReference type="Proteomes" id="UP001597448"/>
    </source>
</evidence>
<dbReference type="Pfam" id="PF00072">
    <property type="entry name" value="Response_reg"/>
    <property type="match status" value="1"/>
</dbReference>
<dbReference type="PROSITE" id="PS50110">
    <property type="entry name" value="RESPONSE_REGULATORY"/>
    <property type="match status" value="1"/>
</dbReference>